<comment type="caution">
    <text evidence="2">The sequence shown here is derived from an EMBL/GenBank/DDBJ whole genome shotgun (WGS) entry which is preliminary data.</text>
</comment>
<name>A0A8H7Z0D9_AJECA</name>
<feature type="transmembrane region" description="Helical" evidence="1">
    <location>
        <begin position="16"/>
        <end position="40"/>
    </location>
</feature>
<keyword evidence="1" id="KW-1133">Transmembrane helix</keyword>
<sequence length="76" mass="8887">MPSYPSMYHLLNWNLISYYPCLLISRTFLDSGWMALMALFDSKRVAKGPKDPNSNVSSETTPWCFHRTVAWRRSDQ</sequence>
<dbReference type="VEuPathDB" id="FungiDB:I7I52_09843"/>
<keyword evidence="1" id="KW-0812">Transmembrane</keyword>
<proteinExistence type="predicted"/>
<keyword evidence="1" id="KW-0472">Membrane</keyword>
<evidence type="ECO:0000313" key="3">
    <source>
        <dbReference type="Proteomes" id="UP000670092"/>
    </source>
</evidence>
<dbReference type="AlphaFoldDB" id="A0A8H7Z0D9"/>
<protein>
    <submittedName>
        <fullName evidence="2">Uncharacterized protein</fullName>
    </submittedName>
</protein>
<organism evidence="2 3">
    <name type="scientific">Ajellomyces capsulatus</name>
    <name type="common">Darling's disease fungus</name>
    <name type="synonym">Histoplasma capsulatum</name>
    <dbReference type="NCBI Taxonomy" id="5037"/>
    <lineage>
        <taxon>Eukaryota</taxon>
        <taxon>Fungi</taxon>
        <taxon>Dikarya</taxon>
        <taxon>Ascomycota</taxon>
        <taxon>Pezizomycotina</taxon>
        <taxon>Eurotiomycetes</taxon>
        <taxon>Eurotiomycetidae</taxon>
        <taxon>Onygenales</taxon>
        <taxon>Ajellomycetaceae</taxon>
        <taxon>Histoplasma</taxon>
    </lineage>
</organism>
<dbReference type="EMBL" id="JAEVHI010000002">
    <property type="protein sequence ID" value="KAG5299502.1"/>
    <property type="molecule type" value="Genomic_DNA"/>
</dbReference>
<gene>
    <name evidence="2" type="ORF">I7I52_09843</name>
</gene>
<reference evidence="2 3" key="1">
    <citation type="submission" date="2021-01" db="EMBL/GenBank/DDBJ databases">
        <title>Chromosome-level genome assembly of a human fungal pathogen reveals clustering of transcriptionally co-regulated genes.</title>
        <authorList>
            <person name="Voorhies M."/>
            <person name="Cohen S."/>
            <person name="Shea T.P."/>
            <person name="Petrus S."/>
            <person name="Munoz J.F."/>
            <person name="Poplawski S."/>
            <person name="Goldman W.E."/>
            <person name="Michael T."/>
            <person name="Cuomo C.A."/>
            <person name="Sil A."/>
            <person name="Beyhan S."/>
        </authorList>
    </citation>
    <scope>NUCLEOTIDE SEQUENCE [LARGE SCALE GENOMIC DNA]</scope>
    <source>
        <strain evidence="2 3">G184AR</strain>
    </source>
</reference>
<evidence type="ECO:0000256" key="1">
    <source>
        <dbReference type="SAM" id="Phobius"/>
    </source>
</evidence>
<accession>A0A8H7Z0D9</accession>
<dbReference type="Proteomes" id="UP000670092">
    <property type="component" value="Unassembled WGS sequence"/>
</dbReference>
<evidence type="ECO:0000313" key="2">
    <source>
        <dbReference type="EMBL" id="KAG5299502.1"/>
    </source>
</evidence>